<protein>
    <submittedName>
        <fullName evidence="1">Uncharacterized protein</fullName>
    </submittedName>
</protein>
<organism evidence="1">
    <name type="scientific">Schistocephalus solidus</name>
    <name type="common">Tapeworm</name>
    <dbReference type="NCBI Taxonomy" id="70667"/>
    <lineage>
        <taxon>Eukaryota</taxon>
        <taxon>Metazoa</taxon>
        <taxon>Spiralia</taxon>
        <taxon>Lophotrochozoa</taxon>
        <taxon>Platyhelminthes</taxon>
        <taxon>Cestoda</taxon>
        <taxon>Eucestoda</taxon>
        <taxon>Diphyllobothriidea</taxon>
        <taxon>Diphyllobothriidae</taxon>
        <taxon>Schistocephalus</taxon>
    </lineage>
</organism>
<sequence>MGLGRCRSLPREFCPNAYLLGVRGTIGTNAQNSRTVSTGENIRVLVMHTHTPKGIGVCFGSEYVKSVERRHWLLSVYPPIELSSLRYSRMETERLRITTDR</sequence>
<proteinExistence type="predicted"/>
<reference evidence="1" key="1">
    <citation type="submission" date="2016-01" db="EMBL/GenBank/DDBJ databases">
        <title>Reference transcriptome for the parasite Schistocephalus solidus: insights into the molecular evolution of parasitism.</title>
        <authorList>
            <person name="Hebert F.O."/>
            <person name="Grambauer S."/>
            <person name="Barber I."/>
            <person name="Landry C.R."/>
            <person name="Aubin-Horth N."/>
        </authorList>
    </citation>
    <scope>NUCLEOTIDE SEQUENCE</scope>
</reference>
<dbReference type="EMBL" id="GEEE01001832">
    <property type="protein sequence ID" value="JAP61393.1"/>
    <property type="molecule type" value="Transcribed_RNA"/>
</dbReference>
<accession>A0A0V0J6W5</accession>
<dbReference type="AlphaFoldDB" id="A0A0V0J6W5"/>
<evidence type="ECO:0000313" key="1">
    <source>
        <dbReference type="EMBL" id="JAP61393.1"/>
    </source>
</evidence>
<name>A0A0V0J6W5_SCHSO</name>
<gene>
    <name evidence="1" type="ORF">TR144034</name>
</gene>